<name>A0A8K0RFE2_9PLEO</name>
<feature type="compositionally biased region" description="Polar residues" evidence="1">
    <location>
        <begin position="18"/>
        <end position="30"/>
    </location>
</feature>
<organism evidence="2 3">
    <name type="scientific">Paraphoma chrysanthemicola</name>
    <dbReference type="NCBI Taxonomy" id="798071"/>
    <lineage>
        <taxon>Eukaryota</taxon>
        <taxon>Fungi</taxon>
        <taxon>Dikarya</taxon>
        <taxon>Ascomycota</taxon>
        <taxon>Pezizomycotina</taxon>
        <taxon>Dothideomycetes</taxon>
        <taxon>Pleosporomycetidae</taxon>
        <taxon>Pleosporales</taxon>
        <taxon>Pleosporineae</taxon>
        <taxon>Phaeosphaeriaceae</taxon>
        <taxon>Paraphoma</taxon>
    </lineage>
</organism>
<dbReference type="EMBL" id="JAGMVJ010000003">
    <property type="protein sequence ID" value="KAH7092197.1"/>
    <property type="molecule type" value="Genomic_DNA"/>
</dbReference>
<evidence type="ECO:0000313" key="2">
    <source>
        <dbReference type="EMBL" id="KAH7092197.1"/>
    </source>
</evidence>
<sequence>MRTNSVYRRKGSGLPAGDSTSNLSAATRNAPNIRGRGKSGERCMAAFPSTKDGSLVWACPALRAKRSGVGCCGCETALPAYWNAREGYEIVQFSDCDSTAFKDAQMSHCMDSQPEQWPQVSVCKCDKSVVLRLVQFTVREIRYASSSAGDRATAEAAVISNWRLWLVGGAADRARRRWVSRDCKPLRWAVSVANRSSALI</sequence>
<reference evidence="2" key="1">
    <citation type="journal article" date="2021" name="Nat. Commun.">
        <title>Genetic determinants of endophytism in the Arabidopsis root mycobiome.</title>
        <authorList>
            <person name="Mesny F."/>
            <person name="Miyauchi S."/>
            <person name="Thiergart T."/>
            <person name="Pickel B."/>
            <person name="Atanasova L."/>
            <person name="Karlsson M."/>
            <person name="Huettel B."/>
            <person name="Barry K.W."/>
            <person name="Haridas S."/>
            <person name="Chen C."/>
            <person name="Bauer D."/>
            <person name="Andreopoulos W."/>
            <person name="Pangilinan J."/>
            <person name="LaButti K."/>
            <person name="Riley R."/>
            <person name="Lipzen A."/>
            <person name="Clum A."/>
            <person name="Drula E."/>
            <person name="Henrissat B."/>
            <person name="Kohler A."/>
            <person name="Grigoriev I.V."/>
            <person name="Martin F.M."/>
            <person name="Hacquard S."/>
        </authorList>
    </citation>
    <scope>NUCLEOTIDE SEQUENCE</scope>
    <source>
        <strain evidence="2">MPI-SDFR-AT-0120</strain>
    </source>
</reference>
<feature type="region of interest" description="Disordered" evidence="1">
    <location>
        <begin position="1"/>
        <end position="37"/>
    </location>
</feature>
<proteinExistence type="predicted"/>
<evidence type="ECO:0000313" key="3">
    <source>
        <dbReference type="Proteomes" id="UP000813461"/>
    </source>
</evidence>
<gene>
    <name evidence="2" type="ORF">FB567DRAFT_545382</name>
</gene>
<dbReference type="OrthoDB" id="10412956at2759"/>
<evidence type="ECO:0000256" key="1">
    <source>
        <dbReference type="SAM" id="MobiDB-lite"/>
    </source>
</evidence>
<protein>
    <submittedName>
        <fullName evidence="2">Uncharacterized protein</fullName>
    </submittedName>
</protein>
<keyword evidence="3" id="KW-1185">Reference proteome</keyword>
<comment type="caution">
    <text evidence="2">The sequence shown here is derived from an EMBL/GenBank/DDBJ whole genome shotgun (WGS) entry which is preliminary data.</text>
</comment>
<dbReference type="AlphaFoldDB" id="A0A8K0RFE2"/>
<dbReference type="Proteomes" id="UP000813461">
    <property type="component" value="Unassembled WGS sequence"/>
</dbReference>
<accession>A0A8K0RFE2</accession>